<dbReference type="GO" id="GO:0016887">
    <property type="term" value="F:ATP hydrolysis activity"/>
    <property type="evidence" value="ECO:0007669"/>
    <property type="project" value="InterPro"/>
</dbReference>
<dbReference type="Proteomes" id="UP000199337">
    <property type="component" value="Unassembled WGS sequence"/>
</dbReference>
<dbReference type="SUPFAM" id="SSF52540">
    <property type="entry name" value="P-loop containing nucleoside triphosphate hydrolases"/>
    <property type="match status" value="1"/>
</dbReference>
<dbReference type="STRING" id="341036.SAMN05660649_04111"/>
<dbReference type="AlphaFoldDB" id="A0A1I2XRF3"/>
<dbReference type="PANTHER" id="PTHR40396:SF1">
    <property type="entry name" value="ATPASE AAA-TYPE CORE DOMAIN-CONTAINING PROTEIN"/>
    <property type="match status" value="1"/>
</dbReference>
<dbReference type="OrthoDB" id="9809324at2"/>
<sequence length="433" mass="48628">MLITFKVANYRSFRDAAVLSMVASGRKEYKESLIPYGAKNVLPAAAIYGKNGGGKSNLIRAFWLGVQFVRNAQRTQHEKASIPVQPFSLNDFSQNEPTSFEYTYMQDGIKYVYGFSATKTKIITEYLYHSPKGQKATIFERKAQEFSFPIDAEKKKKEMISDAVASNQLYFAVSCTMNYKPCIAAMKWFRESVIFSRDYTDIPNQIIQHAEDTGMLKAIVSAAQKADLGIQDMKFEISNKELSKQEKLPDNLPDDVKSALQNLMKALSSAPNEAEARLRVSELKATSLHYGVSNAGDMKYYPLELADESDGTKHLMALAPAIEKTLSSGGILIVDEIEKEMHPLLVEYIVARYQSKNSNKTGAQIVFTTHNTELLNMEVLRRDQIYFVDKDKKTGASELYSITEFSPHPDENIRKGYLAGKYGAAPILETEEV</sequence>
<evidence type="ECO:0000313" key="2">
    <source>
        <dbReference type="EMBL" id="SFH15955.1"/>
    </source>
</evidence>
<accession>A0A1I2XRF3</accession>
<dbReference type="RefSeq" id="WP_092473876.1">
    <property type="nucleotide sequence ID" value="NZ_FOOX01000018.1"/>
</dbReference>
<proteinExistence type="predicted"/>
<dbReference type="PANTHER" id="PTHR40396">
    <property type="entry name" value="ATPASE-LIKE PROTEIN"/>
    <property type="match status" value="1"/>
</dbReference>
<dbReference type="InterPro" id="IPR027417">
    <property type="entry name" value="P-loop_NTPase"/>
</dbReference>
<reference evidence="3" key="1">
    <citation type="submission" date="2016-10" db="EMBL/GenBank/DDBJ databases">
        <authorList>
            <person name="Varghese N."/>
            <person name="Submissions S."/>
        </authorList>
    </citation>
    <scope>NUCLEOTIDE SEQUENCE [LARGE SCALE GENOMIC DNA]</scope>
    <source>
        <strain evidence="3">DSM 17038</strain>
    </source>
</reference>
<feature type="domain" description="ATPase AAA-type core" evidence="1">
    <location>
        <begin position="45"/>
        <end position="376"/>
    </location>
</feature>
<dbReference type="EMBL" id="FOOX01000018">
    <property type="protein sequence ID" value="SFH15955.1"/>
    <property type="molecule type" value="Genomic_DNA"/>
</dbReference>
<gene>
    <name evidence="2" type="ORF">SAMN05660649_04111</name>
</gene>
<dbReference type="Gene3D" id="3.40.50.300">
    <property type="entry name" value="P-loop containing nucleotide triphosphate hydrolases"/>
    <property type="match status" value="1"/>
</dbReference>
<name>A0A1I2XRF3_9FIRM</name>
<evidence type="ECO:0000259" key="1">
    <source>
        <dbReference type="Pfam" id="PF13304"/>
    </source>
</evidence>
<dbReference type="Pfam" id="PF13304">
    <property type="entry name" value="AAA_21"/>
    <property type="match status" value="1"/>
</dbReference>
<organism evidence="2 3">
    <name type="scientific">Desulfotruncus arcticus DSM 17038</name>
    <dbReference type="NCBI Taxonomy" id="1121424"/>
    <lineage>
        <taxon>Bacteria</taxon>
        <taxon>Bacillati</taxon>
        <taxon>Bacillota</taxon>
        <taxon>Clostridia</taxon>
        <taxon>Eubacteriales</taxon>
        <taxon>Desulfallaceae</taxon>
        <taxon>Desulfotruncus</taxon>
    </lineage>
</organism>
<protein>
    <submittedName>
        <fullName evidence="2">AAA domain-containing protein, putative AbiEii toxin, Type IV TA system</fullName>
    </submittedName>
</protein>
<dbReference type="GO" id="GO:0005524">
    <property type="term" value="F:ATP binding"/>
    <property type="evidence" value="ECO:0007669"/>
    <property type="project" value="InterPro"/>
</dbReference>
<evidence type="ECO:0000313" key="3">
    <source>
        <dbReference type="Proteomes" id="UP000199337"/>
    </source>
</evidence>
<dbReference type="InterPro" id="IPR003959">
    <property type="entry name" value="ATPase_AAA_core"/>
</dbReference>
<keyword evidence="3" id="KW-1185">Reference proteome</keyword>